<dbReference type="Pfam" id="PF00672">
    <property type="entry name" value="HAMP"/>
    <property type="match status" value="1"/>
</dbReference>
<keyword evidence="4" id="KW-0807">Transducer</keyword>
<keyword evidence="6" id="KW-0812">Transmembrane</keyword>
<dbReference type="GO" id="GO:0007165">
    <property type="term" value="P:signal transduction"/>
    <property type="evidence" value="ECO:0007669"/>
    <property type="project" value="UniProtKB-KW"/>
</dbReference>
<evidence type="ECO:0000313" key="10">
    <source>
        <dbReference type="Proteomes" id="UP000295361"/>
    </source>
</evidence>
<name>A0A4R6QQ73_9BURK</name>
<dbReference type="PANTHER" id="PTHR43531">
    <property type="entry name" value="PROTEIN ICFG"/>
    <property type="match status" value="1"/>
</dbReference>
<evidence type="ECO:0000256" key="1">
    <source>
        <dbReference type="ARBA" id="ARBA00004370"/>
    </source>
</evidence>
<evidence type="ECO:0000259" key="8">
    <source>
        <dbReference type="PROSITE" id="PS50885"/>
    </source>
</evidence>
<feature type="domain" description="Methyl-accepting transducer" evidence="7">
    <location>
        <begin position="269"/>
        <end position="498"/>
    </location>
</feature>
<dbReference type="GO" id="GO:0005886">
    <property type="term" value="C:plasma membrane"/>
    <property type="evidence" value="ECO:0007669"/>
    <property type="project" value="TreeGrafter"/>
</dbReference>
<comment type="similarity">
    <text evidence="3">Belongs to the methyl-accepting chemotaxis (MCP) protein family.</text>
</comment>
<evidence type="ECO:0000259" key="7">
    <source>
        <dbReference type="PROSITE" id="PS50111"/>
    </source>
</evidence>
<dbReference type="PRINTS" id="PR00260">
    <property type="entry name" value="CHEMTRNSDUCR"/>
</dbReference>
<dbReference type="InterPro" id="IPR024478">
    <property type="entry name" value="HlyB_4HB_MCP"/>
</dbReference>
<feature type="domain" description="HAMP" evidence="8">
    <location>
        <begin position="212"/>
        <end position="264"/>
    </location>
</feature>
<dbReference type="CDD" id="cd11386">
    <property type="entry name" value="MCP_signal"/>
    <property type="match status" value="1"/>
</dbReference>
<feature type="transmembrane region" description="Helical" evidence="6">
    <location>
        <begin position="12"/>
        <end position="32"/>
    </location>
</feature>
<keyword evidence="10" id="KW-1185">Reference proteome</keyword>
<dbReference type="InterPro" id="IPR003660">
    <property type="entry name" value="HAMP_dom"/>
</dbReference>
<evidence type="ECO:0000256" key="5">
    <source>
        <dbReference type="SAM" id="MobiDB-lite"/>
    </source>
</evidence>
<dbReference type="GO" id="GO:0004888">
    <property type="term" value="F:transmembrane signaling receptor activity"/>
    <property type="evidence" value="ECO:0007669"/>
    <property type="project" value="InterPro"/>
</dbReference>
<dbReference type="InterPro" id="IPR004090">
    <property type="entry name" value="Chemotax_Me-accpt_rcpt"/>
</dbReference>
<sequence length="513" mass="54131">MNLRNLKIGARFGLGFGVILASASAMLVGAMVSNASSRGALLQTLQVSAAQEDQAVAMRHALLSSAVAVRNMGLQTQVEAVQKDEAQAKKERGNYLATRNKLEATELDADERAVFKRLGEIDNLMEKHFKEAVDLAAQFNTEQAGAVITGKIDPLLNQANAELAKFIQMQKEHTAEATAQANASNRNTERVIAAAGVLLLALAALTAWRLTISITRPLQTAVDAAARVAKGDLASDIALSGNDEATLLLSALRDMRDSLARMVSEVRMGANAIDGASTEIAQGNSDLSSRTESQASALEQTASSVEHLTSTVKQNAQNAAHAQELSQGAARRAEQGHEVVSKVIGTMSAINDNSRKIGDITSVINSIAFQTNILALNAAVEAARAGEHGRGFAVVASEVRTLSQRTTQAAKEIETLIRSAVTSTQAGSDMVDEAGRTMGEVMLSVRKVADIISEISAASREQTSGIEEVNLAIADIDRTTQQNAALVEEAAAAAESLRGQTHRLTALVSAFEV</sequence>
<evidence type="ECO:0000256" key="2">
    <source>
        <dbReference type="ARBA" id="ARBA00022481"/>
    </source>
</evidence>
<feature type="compositionally biased region" description="Polar residues" evidence="5">
    <location>
        <begin position="315"/>
        <end position="326"/>
    </location>
</feature>
<feature type="region of interest" description="Disordered" evidence="5">
    <location>
        <begin position="315"/>
        <end position="334"/>
    </location>
</feature>
<dbReference type="SUPFAM" id="SSF58104">
    <property type="entry name" value="Methyl-accepting chemotaxis protein (MCP) signaling domain"/>
    <property type="match status" value="1"/>
</dbReference>
<dbReference type="InterPro" id="IPR004089">
    <property type="entry name" value="MCPsignal_dom"/>
</dbReference>
<dbReference type="AlphaFoldDB" id="A0A4R6QQ73"/>
<dbReference type="InParanoid" id="A0A4R6QQ73"/>
<dbReference type="PROSITE" id="PS50111">
    <property type="entry name" value="CHEMOTAXIS_TRANSDUC_2"/>
    <property type="match status" value="1"/>
</dbReference>
<dbReference type="RefSeq" id="WP_166651948.1">
    <property type="nucleotide sequence ID" value="NZ_SNXS01000002.1"/>
</dbReference>
<accession>A0A4R6QQ73</accession>
<proteinExistence type="inferred from homology"/>
<dbReference type="PANTHER" id="PTHR43531:SF14">
    <property type="entry name" value="METHYL-ACCEPTING CHEMOTAXIS PROTEIN I-RELATED"/>
    <property type="match status" value="1"/>
</dbReference>
<dbReference type="InterPro" id="IPR047347">
    <property type="entry name" value="YvaQ-like_sensor"/>
</dbReference>
<reference evidence="9 10" key="1">
    <citation type="submission" date="2019-03" db="EMBL/GenBank/DDBJ databases">
        <title>Genomic Encyclopedia of Type Strains, Phase IV (KMG-IV): sequencing the most valuable type-strain genomes for metagenomic binning, comparative biology and taxonomic classification.</title>
        <authorList>
            <person name="Goeker M."/>
        </authorList>
    </citation>
    <scope>NUCLEOTIDE SEQUENCE [LARGE SCALE GENOMIC DNA]</scope>
    <source>
        <strain evidence="9 10">DSM 16998</strain>
    </source>
</reference>
<evidence type="ECO:0000256" key="4">
    <source>
        <dbReference type="PROSITE-ProRule" id="PRU00284"/>
    </source>
</evidence>
<dbReference type="SMART" id="SM00304">
    <property type="entry name" value="HAMP"/>
    <property type="match status" value="1"/>
</dbReference>
<evidence type="ECO:0000313" key="9">
    <source>
        <dbReference type="EMBL" id="TDP73166.1"/>
    </source>
</evidence>
<dbReference type="CDD" id="cd19411">
    <property type="entry name" value="MCP2201-like_sensor"/>
    <property type="match status" value="1"/>
</dbReference>
<dbReference type="CDD" id="cd06225">
    <property type="entry name" value="HAMP"/>
    <property type="match status" value="1"/>
</dbReference>
<dbReference type="InterPro" id="IPR051310">
    <property type="entry name" value="MCP_chemotaxis"/>
</dbReference>
<keyword evidence="2" id="KW-0488">Methylation</keyword>
<comment type="subcellular location">
    <subcellularLocation>
        <location evidence="1">Membrane</location>
    </subcellularLocation>
</comment>
<dbReference type="FunFam" id="1.10.287.950:FF:000001">
    <property type="entry name" value="Methyl-accepting chemotaxis sensory transducer"/>
    <property type="match status" value="1"/>
</dbReference>
<dbReference type="EMBL" id="SNXS01000002">
    <property type="protein sequence ID" value="TDP73166.1"/>
    <property type="molecule type" value="Genomic_DNA"/>
</dbReference>
<protein>
    <submittedName>
        <fullName evidence="9">Methyl-accepting chemotaxis protein</fullName>
    </submittedName>
</protein>
<dbReference type="Pfam" id="PF12729">
    <property type="entry name" value="4HB_MCP_1"/>
    <property type="match status" value="1"/>
</dbReference>
<evidence type="ECO:0000256" key="3">
    <source>
        <dbReference type="ARBA" id="ARBA00029447"/>
    </source>
</evidence>
<keyword evidence="6" id="KW-1133">Transmembrane helix</keyword>
<dbReference type="GO" id="GO:0006935">
    <property type="term" value="P:chemotaxis"/>
    <property type="evidence" value="ECO:0007669"/>
    <property type="project" value="InterPro"/>
</dbReference>
<dbReference type="PROSITE" id="PS50885">
    <property type="entry name" value="HAMP"/>
    <property type="match status" value="1"/>
</dbReference>
<keyword evidence="6" id="KW-0472">Membrane</keyword>
<dbReference type="Proteomes" id="UP000295361">
    <property type="component" value="Unassembled WGS sequence"/>
</dbReference>
<comment type="caution">
    <text evidence="9">The sequence shown here is derived from an EMBL/GenBank/DDBJ whole genome shotgun (WGS) entry which is preliminary data.</text>
</comment>
<evidence type="ECO:0000256" key="6">
    <source>
        <dbReference type="SAM" id="Phobius"/>
    </source>
</evidence>
<dbReference type="Pfam" id="PF00015">
    <property type="entry name" value="MCPsignal"/>
    <property type="match status" value="1"/>
</dbReference>
<dbReference type="Gene3D" id="1.10.287.950">
    <property type="entry name" value="Methyl-accepting chemotaxis protein"/>
    <property type="match status" value="1"/>
</dbReference>
<organism evidence="9 10">
    <name type="scientific">Roseateles toxinivorans</name>
    <dbReference type="NCBI Taxonomy" id="270368"/>
    <lineage>
        <taxon>Bacteria</taxon>
        <taxon>Pseudomonadati</taxon>
        <taxon>Pseudomonadota</taxon>
        <taxon>Betaproteobacteria</taxon>
        <taxon>Burkholderiales</taxon>
        <taxon>Sphaerotilaceae</taxon>
        <taxon>Roseateles</taxon>
    </lineage>
</organism>
<gene>
    <name evidence="9" type="ORF">DES47_102913</name>
</gene>
<dbReference type="SMART" id="SM00283">
    <property type="entry name" value="MA"/>
    <property type="match status" value="1"/>
</dbReference>